<feature type="chain" id="PRO_5015717545" description="Knottin scorpion toxin-like domain-containing protein" evidence="1">
    <location>
        <begin position="22"/>
        <end position="84"/>
    </location>
</feature>
<keyword evidence="1" id="KW-0732">Signal</keyword>
<evidence type="ECO:0008006" key="4">
    <source>
        <dbReference type="Google" id="ProtNLM"/>
    </source>
</evidence>
<sequence length="84" mass="8896">MAAPSLFALVMVALLVSSCGATARGAMSGEMVMHEHDDPACEVMVPCNVLDCTQHCINVGLRQKGFCTAKPDLQFYCCCPVVSA</sequence>
<organism evidence="2 3">
    <name type="scientific">Panicum hallii var. hallii</name>
    <dbReference type="NCBI Taxonomy" id="1504633"/>
    <lineage>
        <taxon>Eukaryota</taxon>
        <taxon>Viridiplantae</taxon>
        <taxon>Streptophyta</taxon>
        <taxon>Embryophyta</taxon>
        <taxon>Tracheophyta</taxon>
        <taxon>Spermatophyta</taxon>
        <taxon>Magnoliopsida</taxon>
        <taxon>Liliopsida</taxon>
        <taxon>Poales</taxon>
        <taxon>Poaceae</taxon>
        <taxon>PACMAD clade</taxon>
        <taxon>Panicoideae</taxon>
        <taxon>Panicodae</taxon>
        <taxon>Paniceae</taxon>
        <taxon>Panicinae</taxon>
        <taxon>Panicum</taxon>
        <taxon>Panicum sect. Panicum</taxon>
    </lineage>
</organism>
<dbReference type="AlphaFoldDB" id="A0A2T7FDN2"/>
<proteinExistence type="predicted"/>
<feature type="signal peptide" evidence="1">
    <location>
        <begin position="1"/>
        <end position="21"/>
    </location>
</feature>
<evidence type="ECO:0000256" key="1">
    <source>
        <dbReference type="SAM" id="SignalP"/>
    </source>
</evidence>
<dbReference type="Gramene" id="PUZ78195">
    <property type="protein sequence ID" value="PUZ78195"/>
    <property type="gene ID" value="GQ55_1G433600"/>
</dbReference>
<protein>
    <recommendedName>
        <fullName evidence="4">Knottin scorpion toxin-like domain-containing protein</fullName>
    </recommendedName>
</protein>
<accession>A0A2T7FDN2</accession>
<reference evidence="2 3" key="1">
    <citation type="submission" date="2018-04" db="EMBL/GenBank/DDBJ databases">
        <title>WGS assembly of Panicum hallii var. hallii HAL2.</title>
        <authorList>
            <person name="Lovell J."/>
            <person name="Jenkins J."/>
            <person name="Lowry D."/>
            <person name="Mamidi S."/>
            <person name="Sreedasyam A."/>
            <person name="Weng X."/>
            <person name="Barry K."/>
            <person name="Bonette J."/>
            <person name="Campitelli B."/>
            <person name="Daum C."/>
            <person name="Gordon S."/>
            <person name="Gould B."/>
            <person name="Lipzen A."/>
            <person name="MacQueen A."/>
            <person name="Palacio-Mejia J."/>
            <person name="Plott C."/>
            <person name="Shakirov E."/>
            <person name="Shu S."/>
            <person name="Yoshinaga Y."/>
            <person name="Zane M."/>
            <person name="Rokhsar D."/>
            <person name="Grimwood J."/>
            <person name="Schmutz J."/>
            <person name="Juenger T."/>
        </authorList>
    </citation>
    <scope>NUCLEOTIDE SEQUENCE [LARGE SCALE GENOMIC DNA]</scope>
    <source>
        <strain evidence="3">cv. HAL2</strain>
    </source>
</reference>
<name>A0A2T7FDN2_9POAL</name>
<evidence type="ECO:0000313" key="3">
    <source>
        <dbReference type="Proteomes" id="UP000244336"/>
    </source>
</evidence>
<gene>
    <name evidence="2" type="ORF">GQ55_1G433600</name>
</gene>
<keyword evidence="3" id="KW-1185">Reference proteome</keyword>
<evidence type="ECO:0000313" key="2">
    <source>
        <dbReference type="EMBL" id="PUZ78195.1"/>
    </source>
</evidence>
<dbReference type="EMBL" id="CM009749">
    <property type="protein sequence ID" value="PUZ78195.1"/>
    <property type="molecule type" value="Genomic_DNA"/>
</dbReference>
<dbReference type="OrthoDB" id="582564at2759"/>
<dbReference type="Proteomes" id="UP000244336">
    <property type="component" value="Chromosome 1"/>
</dbReference>